<protein>
    <recommendedName>
        <fullName evidence="3">Ribosomal protein S14</fullName>
    </recommendedName>
</protein>
<name>A0AAV4X5M7_CAEEX</name>
<organism evidence="1 2">
    <name type="scientific">Caerostris extrusa</name>
    <name type="common">Bark spider</name>
    <name type="synonym">Caerostris bankana</name>
    <dbReference type="NCBI Taxonomy" id="172846"/>
    <lineage>
        <taxon>Eukaryota</taxon>
        <taxon>Metazoa</taxon>
        <taxon>Ecdysozoa</taxon>
        <taxon>Arthropoda</taxon>
        <taxon>Chelicerata</taxon>
        <taxon>Arachnida</taxon>
        <taxon>Araneae</taxon>
        <taxon>Araneomorphae</taxon>
        <taxon>Entelegynae</taxon>
        <taxon>Araneoidea</taxon>
        <taxon>Araneidae</taxon>
        <taxon>Caerostris</taxon>
    </lineage>
</organism>
<reference evidence="1 2" key="1">
    <citation type="submission" date="2021-06" db="EMBL/GenBank/DDBJ databases">
        <title>Caerostris extrusa draft genome.</title>
        <authorList>
            <person name="Kono N."/>
            <person name="Arakawa K."/>
        </authorList>
    </citation>
    <scope>NUCLEOTIDE SEQUENCE [LARGE SCALE GENOMIC DNA]</scope>
</reference>
<proteinExistence type="predicted"/>
<comment type="caution">
    <text evidence="1">The sequence shown here is derived from an EMBL/GenBank/DDBJ whole genome shotgun (WGS) entry which is preliminary data.</text>
</comment>
<dbReference type="EMBL" id="BPLR01017325">
    <property type="protein sequence ID" value="GIY90520.1"/>
    <property type="molecule type" value="Genomic_DNA"/>
</dbReference>
<evidence type="ECO:0000313" key="1">
    <source>
        <dbReference type="EMBL" id="GIY90520.1"/>
    </source>
</evidence>
<dbReference type="Proteomes" id="UP001054945">
    <property type="component" value="Unassembled WGS sequence"/>
</dbReference>
<dbReference type="AlphaFoldDB" id="A0AAV4X5M7"/>
<sequence length="75" mass="8882">MLRKKAEMQSYVHQRIAIREECRRSDPIKRISSDSLLVPPRLIGWSTAQCIVGLSRRNRKARRSGEYQFSEYLCR</sequence>
<evidence type="ECO:0000313" key="2">
    <source>
        <dbReference type="Proteomes" id="UP001054945"/>
    </source>
</evidence>
<gene>
    <name evidence="1" type="ORF">CEXT_476921</name>
</gene>
<accession>A0AAV4X5M7</accession>
<keyword evidence="2" id="KW-1185">Reference proteome</keyword>
<evidence type="ECO:0008006" key="3">
    <source>
        <dbReference type="Google" id="ProtNLM"/>
    </source>
</evidence>